<dbReference type="Proteomes" id="UP000033202">
    <property type="component" value="Unassembled WGS sequence"/>
</dbReference>
<dbReference type="AlphaFoldDB" id="A0A0E9MRH8"/>
<dbReference type="InterPro" id="IPR013424">
    <property type="entry name" value="Ice-binding_C"/>
</dbReference>
<gene>
    <name evidence="4" type="ORF">SCH01S_45_00020</name>
</gene>
<proteinExistence type="predicted"/>
<keyword evidence="2" id="KW-0732">Signal</keyword>
<dbReference type="NCBIfam" id="TIGR02595">
    <property type="entry name" value="PEP_CTERM"/>
    <property type="match status" value="1"/>
</dbReference>
<dbReference type="RefSeq" id="WP_052733916.1">
    <property type="nucleotide sequence ID" value="NZ_BBWU01000045.1"/>
</dbReference>
<dbReference type="NCBIfam" id="NF035944">
    <property type="entry name" value="PEPxxWA-CTERM"/>
    <property type="match status" value="1"/>
</dbReference>
<feature type="domain" description="Ice-binding protein C-terminal" evidence="3">
    <location>
        <begin position="183"/>
        <end position="207"/>
    </location>
</feature>
<feature type="signal peptide" evidence="2">
    <location>
        <begin position="1"/>
        <end position="23"/>
    </location>
</feature>
<evidence type="ECO:0000256" key="2">
    <source>
        <dbReference type="SAM" id="SignalP"/>
    </source>
</evidence>
<evidence type="ECO:0000256" key="1">
    <source>
        <dbReference type="SAM" id="Phobius"/>
    </source>
</evidence>
<keyword evidence="1" id="KW-0812">Transmembrane</keyword>
<sequence length="214" mass="22412">MKNALLYGAVALATFASAGAARAATIIHNNGAPYTYKVHANSAGSGNSLVLHTKQIQSFVTVSSTDMIDVGNGDGEAQVNGVGRFDFADVTINPDLNFSIMQFKVDGPNGNTPGHDFDILVTFVGGATQTFSNVLLPANDKLDIVAGLGEVMDKITFSDMRSAAGASQDFRALKQISFEAAPAVPEPATWAMMLGGFGVLGAAARRRRMVRTLA</sequence>
<evidence type="ECO:0000259" key="3">
    <source>
        <dbReference type="Pfam" id="PF07589"/>
    </source>
</evidence>
<organism evidence="4 5">
    <name type="scientific">Sphingomonas changbaiensis NBRC 104936</name>
    <dbReference type="NCBI Taxonomy" id="1219043"/>
    <lineage>
        <taxon>Bacteria</taxon>
        <taxon>Pseudomonadati</taxon>
        <taxon>Pseudomonadota</taxon>
        <taxon>Alphaproteobacteria</taxon>
        <taxon>Sphingomonadales</taxon>
        <taxon>Sphingomonadaceae</taxon>
        <taxon>Sphingomonas</taxon>
    </lineage>
</organism>
<comment type="caution">
    <text evidence="4">The sequence shown here is derived from an EMBL/GenBank/DDBJ whole genome shotgun (WGS) entry which is preliminary data.</text>
</comment>
<accession>A0A0E9MRH8</accession>
<keyword evidence="1" id="KW-0472">Membrane</keyword>
<reference evidence="4 5" key="1">
    <citation type="submission" date="2015-04" db="EMBL/GenBank/DDBJ databases">
        <title>Whole genome shotgun sequence of Sphingomonas changbaiensis NBRC 104936.</title>
        <authorList>
            <person name="Katano-Makiyama Y."/>
            <person name="Hosoyama A."/>
            <person name="Hashimoto M."/>
            <person name="Noguchi M."/>
            <person name="Tsuchikane K."/>
            <person name="Ohji S."/>
            <person name="Yamazoe A."/>
            <person name="Ichikawa N."/>
            <person name="Kimura A."/>
            <person name="Fujita N."/>
        </authorList>
    </citation>
    <scope>NUCLEOTIDE SEQUENCE [LARGE SCALE GENOMIC DNA]</scope>
    <source>
        <strain evidence="4 5">NBRC 104936</strain>
    </source>
</reference>
<keyword evidence="5" id="KW-1185">Reference proteome</keyword>
<dbReference type="Pfam" id="PF07589">
    <property type="entry name" value="PEP-CTERM"/>
    <property type="match status" value="1"/>
</dbReference>
<evidence type="ECO:0000313" key="5">
    <source>
        <dbReference type="Proteomes" id="UP000033202"/>
    </source>
</evidence>
<name>A0A0E9MRH8_9SPHN</name>
<feature type="chain" id="PRO_5002429348" description="Ice-binding protein C-terminal domain-containing protein" evidence="2">
    <location>
        <begin position="24"/>
        <end position="214"/>
    </location>
</feature>
<feature type="transmembrane region" description="Helical" evidence="1">
    <location>
        <begin position="187"/>
        <end position="204"/>
    </location>
</feature>
<evidence type="ECO:0000313" key="4">
    <source>
        <dbReference type="EMBL" id="GAO40159.1"/>
    </source>
</evidence>
<dbReference type="STRING" id="1219043.SCH01S_45_00020"/>
<protein>
    <recommendedName>
        <fullName evidence="3">Ice-binding protein C-terminal domain-containing protein</fullName>
    </recommendedName>
</protein>
<dbReference type="EMBL" id="BBWU01000045">
    <property type="protein sequence ID" value="GAO40159.1"/>
    <property type="molecule type" value="Genomic_DNA"/>
</dbReference>
<keyword evidence="1" id="KW-1133">Transmembrane helix</keyword>